<dbReference type="Pfam" id="PF00622">
    <property type="entry name" value="SPRY"/>
    <property type="match status" value="1"/>
</dbReference>
<evidence type="ECO:0000256" key="1">
    <source>
        <dbReference type="SAM" id="MobiDB-lite"/>
    </source>
</evidence>
<dbReference type="PROSITE" id="PS50188">
    <property type="entry name" value="B302_SPRY"/>
    <property type="match status" value="1"/>
</dbReference>
<feature type="compositionally biased region" description="Basic and acidic residues" evidence="1">
    <location>
        <begin position="35"/>
        <end position="45"/>
    </location>
</feature>
<evidence type="ECO:0000313" key="3">
    <source>
        <dbReference type="EMBL" id="KAL3070114.1"/>
    </source>
</evidence>
<dbReference type="CDD" id="cd12885">
    <property type="entry name" value="SPRY_RanBP_like"/>
    <property type="match status" value="1"/>
</dbReference>
<dbReference type="InterPro" id="IPR003877">
    <property type="entry name" value="SPRY_dom"/>
</dbReference>
<feature type="compositionally biased region" description="Basic and acidic residues" evidence="1">
    <location>
        <begin position="12"/>
        <end position="24"/>
    </location>
</feature>
<dbReference type="Proteomes" id="UP001620626">
    <property type="component" value="Unassembled WGS sequence"/>
</dbReference>
<evidence type="ECO:0000313" key="4">
    <source>
        <dbReference type="Proteomes" id="UP001620626"/>
    </source>
</evidence>
<keyword evidence="4" id="KW-1185">Reference proteome</keyword>
<gene>
    <name evidence="3" type="ORF">niasHT_039044</name>
</gene>
<comment type="caution">
    <text evidence="3">The sequence shown here is derived from an EMBL/GenBank/DDBJ whole genome shotgun (WGS) entry which is preliminary data.</text>
</comment>
<evidence type="ECO:0000259" key="2">
    <source>
        <dbReference type="PROSITE" id="PS50188"/>
    </source>
</evidence>
<sequence>MISSSSTPSFDDFDRKENEKKDDVLILNDDGQNEQNDHSVADKQLKASISQSKKMKNDQKEKKPNLEKVDELEKEQKKQEEKKNKLSNAIPPGFQMNSAEKFSIPQQNYWNSCTDRLEITCGGLTVHHSGNGNWWLSAFAKCAIPSNNFGIVYFEIKFVHLKKSAAIGFATKAMPLDGRVGLYDNSYGYESNGTLWFNGAYQTGHATFKFFDVVGCGIILENRQLFFTKNGRCLDHTDLFASSSSLVDPLFPCFSLHDNGDKILTNFGPNFEFDLNTLFC</sequence>
<dbReference type="InterPro" id="IPR043136">
    <property type="entry name" value="B30.2/SPRY_sf"/>
</dbReference>
<feature type="domain" description="B30.2/SPRY" evidence="2">
    <location>
        <begin position="86"/>
        <end position="272"/>
    </location>
</feature>
<dbReference type="SUPFAM" id="SSF49899">
    <property type="entry name" value="Concanavalin A-like lectins/glucanases"/>
    <property type="match status" value="1"/>
</dbReference>
<reference evidence="3 4" key="1">
    <citation type="submission" date="2024-10" db="EMBL/GenBank/DDBJ databases">
        <authorList>
            <person name="Kim D."/>
        </authorList>
    </citation>
    <scope>NUCLEOTIDE SEQUENCE [LARGE SCALE GENOMIC DNA]</scope>
    <source>
        <strain evidence="3">BH-2024</strain>
    </source>
</reference>
<feature type="compositionally biased region" description="Basic and acidic residues" evidence="1">
    <location>
        <begin position="55"/>
        <end position="84"/>
    </location>
</feature>
<feature type="region of interest" description="Disordered" evidence="1">
    <location>
        <begin position="1"/>
        <end position="91"/>
    </location>
</feature>
<dbReference type="InterPro" id="IPR013320">
    <property type="entry name" value="ConA-like_dom_sf"/>
</dbReference>
<dbReference type="AlphaFoldDB" id="A0ABD2HQD9"/>
<organism evidence="3 4">
    <name type="scientific">Heterodera trifolii</name>
    <dbReference type="NCBI Taxonomy" id="157864"/>
    <lineage>
        <taxon>Eukaryota</taxon>
        <taxon>Metazoa</taxon>
        <taxon>Ecdysozoa</taxon>
        <taxon>Nematoda</taxon>
        <taxon>Chromadorea</taxon>
        <taxon>Rhabditida</taxon>
        <taxon>Tylenchina</taxon>
        <taxon>Tylenchomorpha</taxon>
        <taxon>Tylenchoidea</taxon>
        <taxon>Heteroderidae</taxon>
        <taxon>Heteroderinae</taxon>
        <taxon>Heterodera</taxon>
    </lineage>
</organism>
<dbReference type="InterPro" id="IPR001870">
    <property type="entry name" value="B30.2/SPRY"/>
</dbReference>
<name>A0ABD2HQD9_9BILA</name>
<accession>A0ABD2HQD9</accession>
<dbReference type="Gene3D" id="2.60.120.920">
    <property type="match status" value="1"/>
</dbReference>
<dbReference type="EMBL" id="JBICBT010001384">
    <property type="protein sequence ID" value="KAL3070114.1"/>
    <property type="molecule type" value="Genomic_DNA"/>
</dbReference>
<protein>
    <recommendedName>
        <fullName evidence="2">B30.2/SPRY domain-containing protein</fullName>
    </recommendedName>
</protein>
<feature type="compositionally biased region" description="Low complexity" evidence="1">
    <location>
        <begin position="1"/>
        <end position="10"/>
    </location>
</feature>
<dbReference type="InterPro" id="IPR044736">
    <property type="entry name" value="Gid1/RanBPM/SPLA_SPRY"/>
</dbReference>
<proteinExistence type="predicted"/>
<dbReference type="SMART" id="SM00449">
    <property type="entry name" value="SPRY"/>
    <property type="match status" value="1"/>
</dbReference>